<name>A0A916J2E9_9PROT</name>
<gene>
    <name evidence="1" type="ORF">GTOL_11225</name>
</gene>
<dbReference type="AlphaFoldDB" id="A0A916J2E9"/>
<evidence type="ECO:0000313" key="1">
    <source>
        <dbReference type="EMBL" id="CAG4883342.1"/>
    </source>
</evidence>
<organism evidence="1 2">
    <name type="scientific">Georgfuchsia toluolica</name>
    <dbReference type="NCBI Taxonomy" id="424218"/>
    <lineage>
        <taxon>Bacteria</taxon>
        <taxon>Pseudomonadati</taxon>
        <taxon>Pseudomonadota</taxon>
        <taxon>Betaproteobacteria</taxon>
        <taxon>Nitrosomonadales</taxon>
        <taxon>Sterolibacteriaceae</taxon>
        <taxon>Georgfuchsia</taxon>
    </lineage>
</organism>
<accession>A0A916J2E9</accession>
<proteinExistence type="predicted"/>
<protein>
    <submittedName>
        <fullName evidence="1">Uncharacterized protein</fullName>
    </submittedName>
</protein>
<sequence length="125" mass="13241">MQFKMPATLVAACSLHDAVQHASAICQIFRNTRQIGNHHATAGSVTAPGKFRSVDYHPHQLHVATHPQISRVLLSTSAAARKGADVIMPAVFPSNQKHVAFGAQTGSRLHLVLPARTAGAPANPV</sequence>
<dbReference type="Proteomes" id="UP000742786">
    <property type="component" value="Unassembled WGS sequence"/>
</dbReference>
<evidence type="ECO:0000313" key="2">
    <source>
        <dbReference type="Proteomes" id="UP000742786"/>
    </source>
</evidence>
<dbReference type="EMBL" id="CAJQUM010000001">
    <property type="protein sequence ID" value="CAG4883342.1"/>
    <property type="molecule type" value="Genomic_DNA"/>
</dbReference>
<keyword evidence="2" id="KW-1185">Reference proteome</keyword>
<reference evidence="1" key="1">
    <citation type="submission" date="2021-04" db="EMBL/GenBank/DDBJ databases">
        <authorList>
            <person name="Hornung B."/>
        </authorList>
    </citation>
    <scope>NUCLEOTIDE SEQUENCE</scope>
    <source>
        <strain evidence="1">G5G6</strain>
    </source>
</reference>
<comment type="caution">
    <text evidence="1">The sequence shown here is derived from an EMBL/GenBank/DDBJ whole genome shotgun (WGS) entry which is preliminary data.</text>
</comment>